<dbReference type="SUPFAM" id="SSF53335">
    <property type="entry name" value="S-adenosyl-L-methionine-dependent methyltransferases"/>
    <property type="match status" value="1"/>
</dbReference>
<evidence type="ECO:0000313" key="1">
    <source>
        <dbReference type="EMBL" id="EFQ23509.1"/>
    </source>
</evidence>
<protein>
    <submittedName>
        <fullName evidence="1">Pseudaminic acid biosynthesis-associated methylase</fullName>
    </submittedName>
</protein>
<gene>
    <name evidence="1" type="ORF">Apau_1082</name>
</gene>
<reference evidence="1 2" key="1">
    <citation type="journal article" date="2010" name="Stand. Genomic Sci.">
        <title>Non-contiguous finished genome sequence of Aminomonas paucivorans type strain (GLU-3).</title>
        <authorList>
            <person name="Pitluck S."/>
            <person name="Yasawong M."/>
            <person name="Held B."/>
            <person name="Lapidus A."/>
            <person name="Nolan M."/>
            <person name="Copeland A."/>
            <person name="Lucas S."/>
            <person name="Del Rio T.G."/>
            <person name="Tice H."/>
            <person name="Cheng J.F."/>
            <person name="Chertkov O."/>
            <person name="Goodwin L."/>
            <person name="Tapia R."/>
            <person name="Han C."/>
            <person name="Liolios K."/>
            <person name="Ivanova N."/>
            <person name="Mavromatis K."/>
            <person name="Ovchinnikova G."/>
            <person name="Pati A."/>
            <person name="Chen A."/>
            <person name="Palaniappan K."/>
            <person name="Land M."/>
            <person name="Hauser L."/>
            <person name="Chang Y.J."/>
            <person name="Jeffries C.D."/>
            <person name="Pukall R."/>
            <person name="Spring S."/>
            <person name="Rohde M."/>
            <person name="Sikorski J."/>
            <person name="Goker M."/>
            <person name="Woyke T."/>
            <person name="Bristow J."/>
            <person name="Eisen J.A."/>
            <person name="Markowitz V."/>
            <person name="Hugenholtz P."/>
            <person name="Kyrpides N.C."/>
            <person name="Klenk H.P."/>
        </authorList>
    </citation>
    <scope>NUCLEOTIDE SEQUENCE [LARGE SCALE GENOMIC DNA]</scope>
    <source>
        <strain evidence="1 2">DSM 12260</strain>
    </source>
</reference>
<dbReference type="eggNOG" id="COG4123">
    <property type="taxonomic scope" value="Bacteria"/>
</dbReference>
<dbReference type="Proteomes" id="UP000005096">
    <property type="component" value="Chromosome"/>
</dbReference>
<dbReference type="InterPro" id="IPR029063">
    <property type="entry name" value="SAM-dependent_MTases_sf"/>
</dbReference>
<dbReference type="Gene3D" id="3.40.50.150">
    <property type="entry name" value="Vaccinia Virus protein VP39"/>
    <property type="match status" value="1"/>
</dbReference>
<dbReference type="GO" id="GO:0032259">
    <property type="term" value="P:methylation"/>
    <property type="evidence" value="ECO:0007669"/>
    <property type="project" value="UniProtKB-KW"/>
</dbReference>
<dbReference type="InterPro" id="IPR020027">
    <property type="entry name" value="Pseudamin_synth-assoc_MeTrfase"/>
</dbReference>
<dbReference type="AlphaFoldDB" id="E3CXE3"/>
<dbReference type="RefSeq" id="WP_006300704.1">
    <property type="nucleotide sequence ID" value="NZ_CM001022.1"/>
</dbReference>
<dbReference type="EMBL" id="CM001022">
    <property type="protein sequence ID" value="EFQ23509.1"/>
    <property type="molecule type" value="Genomic_DNA"/>
</dbReference>
<proteinExistence type="predicted"/>
<dbReference type="STRING" id="584708.Apau_1082"/>
<sequence length="208" mass="23923">MAAYRTEQEKFWAETFGDGYVDRNCDPLHLARLLPFWAQVLRGTGPLGSVLELGANIGLNLRALDALVPGMDLHGVEINGRAAELLKEWGRAEVHALSILDFRPQRTWDLVFTRGVLIHLNPQVLGGVYDLMASASAKYVLMAEYYNPCPVEIPYRGQEGFLFKRDFAGEFLEVHQEYRLVDYGFVYHRDVLFPQDDINWFLMERKER</sequence>
<keyword evidence="2" id="KW-1185">Reference proteome</keyword>
<dbReference type="PaxDb" id="584708-Apau_1082"/>
<dbReference type="OrthoDB" id="9808140at2"/>
<accession>E3CXE3</accession>
<evidence type="ECO:0000313" key="2">
    <source>
        <dbReference type="Proteomes" id="UP000005096"/>
    </source>
</evidence>
<dbReference type="HOGENOM" id="CLU_113234_0_0_0"/>
<organism evidence="1 2">
    <name type="scientific">Aminomonas paucivorans DSM 12260</name>
    <dbReference type="NCBI Taxonomy" id="584708"/>
    <lineage>
        <taxon>Bacteria</taxon>
        <taxon>Thermotogati</taxon>
        <taxon>Synergistota</taxon>
        <taxon>Synergistia</taxon>
        <taxon>Synergistales</taxon>
        <taxon>Synergistaceae</taxon>
        <taxon>Aminomonas</taxon>
    </lineage>
</organism>
<name>E3CXE3_9BACT</name>
<keyword evidence="1" id="KW-0808">Transferase</keyword>
<keyword evidence="1" id="KW-0489">Methyltransferase</keyword>
<dbReference type="GO" id="GO:0008168">
    <property type="term" value="F:methyltransferase activity"/>
    <property type="evidence" value="ECO:0007669"/>
    <property type="project" value="UniProtKB-KW"/>
</dbReference>
<dbReference type="NCBIfam" id="TIGR03587">
    <property type="entry name" value="Pse_Me-ase"/>
    <property type="match status" value="1"/>
</dbReference>